<feature type="domain" description="FPG-type" evidence="14">
    <location>
        <begin position="235"/>
        <end position="269"/>
    </location>
</feature>
<keyword evidence="16" id="KW-0255">Endonuclease</keyword>
<dbReference type="GO" id="GO:0004519">
    <property type="term" value="F:endonuclease activity"/>
    <property type="evidence" value="ECO:0007669"/>
    <property type="project" value="UniProtKB-KW"/>
</dbReference>
<evidence type="ECO:0000259" key="14">
    <source>
        <dbReference type="PROSITE" id="PS51066"/>
    </source>
</evidence>
<dbReference type="PANTHER" id="PTHR22993:SF9">
    <property type="entry name" value="FORMAMIDOPYRIMIDINE-DNA GLYCOSYLASE"/>
    <property type="match status" value="1"/>
</dbReference>
<feature type="domain" description="Formamidopyrimidine-DNA glycosylase catalytic" evidence="15">
    <location>
        <begin position="2"/>
        <end position="106"/>
    </location>
</feature>
<evidence type="ECO:0000313" key="17">
    <source>
        <dbReference type="Proteomes" id="UP001527882"/>
    </source>
</evidence>
<dbReference type="PROSITE" id="PS51068">
    <property type="entry name" value="FPG_CAT"/>
    <property type="match status" value="1"/>
</dbReference>
<evidence type="ECO:0000256" key="1">
    <source>
        <dbReference type="ARBA" id="ARBA00001668"/>
    </source>
</evidence>
<evidence type="ECO:0000256" key="13">
    <source>
        <dbReference type="PROSITE-ProRule" id="PRU00391"/>
    </source>
</evidence>
<keyword evidence="7" id="KW-0862">Zinc</keyword>
<evidence type="ECO:0000256" key="9">
    <source>
        <dbReference type="ARBA" id="ARBA00023204"/>
    </source>
</evidence>
<keyword evidence="12" id="KW-0326">Glycosidase</keyword>
<comment type="similarity">
    <text evidence="2">Belongs to the FPG family.</text>
</comment>
<dbReference type="Proteomes" id="UP001527882">
    <property type="component" value="Unassembled WGS sequence"/>
</dbReference>
<keyword evidence="4" id="KW-0227">DNA damage</keyword>
<evidence type="ECO:0000256" key="8">
    <source>
        <dbReference type="ARBA" id="ARBA00023125"/>
    </source>
</evidence>
<evidence type="ECO:0000256" key="4">
    <source>
        <dbReference type="ARBA" id="ARBA00022763"/>
    </source>
</evidence>
<dbReference type="Gene3D" id="3.20.190.10">
    <property type="entry name" value="MutM-like, N-terminal"/>
    <property type="match status" value="1"/>
</dbReference>
<dbReference type="RefSeq" id="WP_269884395.1">
    <property type="nucleotide sequence ID" value="NZ_JAQAGZ010000020.1"/>
</dbReference>
<keyword evidence="3" id="KW-0479">Metal-binding</keyword>
<name>A0ABT4QG67_9BACL</name>
<protein>
    <submittedName>
        <fullName evidence="16">Endonuclease VIII</fullName>
    </submittedName>
</protein>
<evidence type="ECO:0000256" key="7">
    <source>
        <dbReference type="ARBA" id="ARBA00022833"/>
    </source>
</evidence>
<dbReference type="Gene3D" id="1.10.8.50">
    <property type="match status" value="1"/>
</dbReference>
<organism evidence="16 17">
    <name type="scientific">Paenibacillus gyeongsangnamensis</name>
    <dbReference type="NCBI Taxonomy" id="3388067"/>
    <lineage>
        <taxon>Bacteria</taxon>
        <taxon>Bacillati</taxon>
        <taxon>Bacillota</taxon>
        <taxon>Bacilli</taxon>
        <taxon>Bacillales</taxon>
        <taxon>Paenibacillaceae</taxon>
        <taxon>Paenibacillus</taxon>
    </lineage>
</organism>
<keyword evidence="6" id="KW-0378">Hydrolase</keyword>
<dbReference type="SMART" id="SM01232">
    <property type="entry name" value="H2TH"/>
    <property type="match status" value="1"/>
</dbReference>
<dbReference type="InterPro" id="IPR012319">
    <property type="entry name" value="FPG_cat"/>
</dbReference>
<evidence type="ECO:0000256" key="3">
    <source>
        <dbReference type="ARBA" id="ARBA00022723"/>
    </source>
</evidence>
<reference evidence="16 17" key="1">
    <citation type="submission" date="2022-12" db="EMBL/GenBank/DDBJ databases">
        <title>Draft genome sequence of Paenibacillus sp. dW9.</title>
        <authorList>
            <person name="Choi E.-W."/>
            <person name="Kim D.-U."/>
        </authorList>
    </citation>
    <scope>NUCLEOTIDE SEQUENCE [LARGE SCALE GENOMIC DNA]</scope>
    <source>
        <strain evidence="17">dW9</strain>
    </source>
</reference>
<comment type="catalytic activity">
    <reaction evidence="1">
        <text>Hydrolysis of DNA containing ring-opened 7-methylguanine residues, releasing 2,6-diamino-4-hydroxy-5-(N-methyl)formamidopyrimidine.</text>
        <dbReference type="EC" id="3.2.2.23"/>
    </reaction>
</comment>
<keyword evidence="8" id="KW-0238">DNA-binding</keyword>
<keyword evidence="9" id="KW-0234">DNA repair</keyword>
<keyword evidence="10" id="KW-0456">Lyase</keyword>
<keyword evidence="11" id="KW-0511">Multifunctional enzyme</keyword>
<comment type="caution">
    <text evidence="16">The sequence shown here is derived from an EMBL/GenBank/DDBJ whole genome shotgun (WGS) entry which is preliminary data.</text>
</comment>
<evidence type="ECO:0000256" key="6">
    <source>
        <dbReference type="ARBA" id="ARBA00022801"/>
    </source>
</evidence>
<dbReference type="SUPFAM" id="SSF81624">
    <property type="entry name" value="N-terminal domain of MutM-like DNA repair proteins"/>
    <property type="match status" value="1"/>
</dbReference>
<evidence type="ECO:0000256" key="11">
    <source>
        <dbReference type="ARBA" id="ARBA00023268"/>
    </source>
</evidence>
<dbReference type="EMBL" id="JAQAGZ010000020">
    <property type="protein sequence ID" value="MCZ8515861.1"/>
    <property type="molecule type" value="Genomic_DNA"/>
</dbReference>
<evidence type="ECO:0000313" key="16">
    <source>
        <dbReference type="EMBL" id="MCZ8515861.1"/>
    </source>
</evidence>
<evidence type="ECO:0000256" key="12">
    <source>
        <dbReference type="ARBA" id="ARBA00023295"/>
    </source>
</evidence>
<dbReference type="InterPro" id="IPR000214">
    <property type="entry name" value="Znf_DNA_glyclase/AP_lyase"/>
</dbReference>
<sequence length="269" mass="30171">MPELPEMETYRRLLAENLVGRKITGVAVNREKSVNMPEPLFAAKLMNRTVTDISRRAKHLLFHLDSDETLLLHLMLGGWMHLGTEQDKPDRSTQVELSFSTFTLYFIGLRLGYLHLLNDEVLRLHLAPLGPEPLSSGFTETFFSGMVKRKKGTLKLQLVDQKWIAGIGNCYSDEICFAAKLLPTRRIDELSPGETGNLYHSIHLVLNDAIRKGGYMENPLFAGDALTGGYNDSCLVYDRGGEQCGRCGGEIVQDEISARKMFYCPGCQL</sequence>
<evidence type="ECO:0000259" key="15">
    <source>
        <dbReference type="PROSITE" id="PS51068"/>
    </source>
</evidence>
<evidence type="ECO:0000256" key="5">
    <source>
        <dbReference type="ARBA" id="ARBA00022771"/>
    </source>
</evidence>
<evidence type="ECO:0000256" key="2">
    <source>
        <dbReference type="ARBA" id="ARBA00009409"/>
    </source>
</evidence>
<keyword evidence="16" id="KW-0540">Nuclease</keyword>
<proteinExistence type="inferred from homology"/>
<dbReference type="InterPro" id="IPR035937">
    <property type="entry name" value="FPG_N"/>
</dbReference>
<dbReference type="PROSITE" id="PS51066">
    <property type="entry name" value="ZF_FPG_2"/>
    <property type="match status" value="1"/>
</dbReference>
<accession>A0ABT4QG67</accession>
<keyword evidence="5 13" id="KW-0863">Zinc-finger</keyword>
<dbReference type="InterPro" id="IPR015886">
    <property type="entry name" value="H2TH_FPG"/>
</dbReference>
<dbReference type="SUPFAM" id="SSF46946">
    <property type="entry name" value="S13-like H2TH domain"/>
    <property type="match status" value="1"/>
</dbReference>
<dbReference type="Pfam" id="PF01149">
    <property type="entry name" value="Fapy_DNA_glyco"/>
    <property type="match status" value="1"/>
</dbReference>
<evidence type="ECO:0000256" key="10">
    <source>
        <dbReference type="ARBA" id="ARBA00023239"/>
    </source>
</evidence>
<dbReference type="SMART" id="SM00898">
    <property type="entry name" value="Fapy_DNA_glyco"/>
    <property type="match status" value="1"/>
</dbReference>
<keyword evidence="17" id="KW-1185">Reference proteome</keyword>
<dbReference type="PANTHER" id="PTHR22993">
    <property type="entry name" value="FORMAMIDOPYRIMIDINE-DNA GLYCOSYLASE"/>
    <property type="match status" value="1"/>
</dbReference>
<gene>
    <name evidence="16" type="ORF">O9H85_26385</name>
</gene>
<dbReference type="Pfam" id="PF06831">
    <property type="entry name" value="H2TH"/>
    <property type="match status" value="1"/>
</dbReference>
<dbReference type="InterPro" id="IPR010979">
    <property type="entry name" value="Ribosomal_uS13-like_H2TH"/>
</dbReference>
<dbReference type="SUPFAM" id="SSF57716">
    <property type="entry name" value="Glucocorticoid receptor-like (DNA-binding domain)"/>
    <property type="match status" value="1"/>
</dbReference>